<evidence type="ECO:0008006" key="4">
    <source>
        <dbReference type="Google" id="ProtNLM"/>
    </source>
</evidence>
<evidence type="ECO:0000313" key="2">
    <source>
        <dbReference type="EMBL" id="KAL1569476.1"/>
    </source>
</evidence>
<organism evidence="2 3">
    <name type="scientific">Salvia divinorum</name>
    <name type="common">Maria pastora</name>
    <name type="synonym">Diviner's sage</name>
    <dbReference type="NCBI Taxonomy" id="28513"/>
    <lineage>
        <taxon>Eukaryota</taxon>
        <taxon>Viridiplantae</taxon>
        <taxon>Streptophyta</taxon>
        <taxon>Embryophyta</taxon>
        <taxon>Tracheophyta</taxon>
        <taxon>Spermatophyta</taxon>
        <taxon>Magnoliopsida</taxon>
        <taxon>eudicotyledons</taxon>
        <taxon>Gunneridae</taxon>
        <taxon>Pentapetalae</taxon>
        <taxon>asterids</taxon>
        <taxon>lamiids</taxon>
        <taxon>Lamiales</taxon>
        <taxon>Lamiaceae</taxon>
        <taxon>Nepetoideae</taxon>
        <taxon>Mentheae</taxon>
        <taxon>Salviinae</taxon>
        <taxon>Salvia</taxon>
        <taxon>Salvia subgen. Calosphace</taxon>
    </lineage>
</organism>
<sequence>MSDSKRIKLTANKYQGSQLNSSLDGGSKQKGDRTRRSWTEREEDFLLVKLHDLVIRGWKSDNGFRAGYLGKLEEAMGIQFPASRIKGTPHIVSRITAWKKTYNSLVGILQRSGVGFNNHGDFKIDCDDDQWDQIVKADKNARFMRDKSWPQWEAWKEVFGKGRANGSTSEVIMQAVNGLYSQEKQASTGEDEDNNLSFEDLSSNDPHLVDSPDSAAADRSHQTSKDTRGPTPTLKKTTGDQAIDGLLNILGKMHEDTNARLQCLTLRIGYEYDLSKARKEVFEVLGRIPELTLKQRYEAGDIILEKVQRLDFFLGMPEEARLGYVEHALEKYNNK</sequence>
<feature type="region of interest" description="Disordered" evidence="1">
    <location>
        <begin position="1"/>
        <end position="36"/>
    </location>
</feature>
<gene>
    <name evidence="2" type="ORF">AAHA92_00951</name>
</gene>
<feature type="compositionally biased region" description="Polar residues" evidence="1">
    <location>
        <begin position="195"/>
        <end position="205"/>
    </location>
</feature>
<proteinExistence type="predicted"/>
<protein>
    <recommendedName>
        <fullName evidence="4">Myb/SANT-like domain-containing protein</fullName>
    </recommendedName>
</protein>
<feature type="region of interest" description="Disordered" evidence="1">
    <location>
        <begin position="183"/>
        <end position="238"/>
    </location>
</feature>
<feature type="compositionally biased region" description="Polar residues" evidence="1">
    <location>
        <begin position="12"/>
        <end position="24"/>
    </location>
</feature>
<dbReference type="PANTHER" id="PTHR46250">
    <property type="entry name" value="MYB/SANT-LIKE DNA-BINDING DOMAIN PROTEIN-RELATED"/>
    <property type="match status" value="1"/>
</dbReference>
<accession>A0ABD1ILA5</accession>
<feature type="compositionally biased region" description="Basic and acidic residues" evidence="1">
    <location>
        <begin position="216"/>
        <end position="228"/>
    </location>
</feature>
<keyword evidence="3" id="KW-1185">Reference proteome</keyword>
<dbReference type="Proteomes" id="UP001567538">
    <property type="component" value="Unassembled WGS sequence"/>
</dbReference>
<evidence type="ECO:0000313" key="3">
    <source>
        <dbReference type="Proteomes" id="UP001567538"/>
    </source>
</evidence>
<reference evidence="2 3" key="1">
    <citation type="submission" date="2024-06" db="EMBL/GenBank/DDBJ databases">
        <title>A chromosome level genome sequence of Diviner's sage (Salvia divinorum).</title>
        <authorList>
            <person name="Ford S.A."/>
            <person name="Ro D.-K."/>
            <person name="Ness R.W."/>
            <person name="Phillips M.A."/>
        </authorList>
    </citation>
    <scope>NUCLEOTIDE SEQUENCE [LARGE SCALE GENOMIC DNA]</scope>
    <source>
        <strain evidence="2">SAF-2024a</strain>
        <tissue evidence="2">Leaf</tissue>
    </source>
</reference>
<feature type="compositionally biased region" description="Basic and acidic residues" evidence="1">
    <location>
        <begin position="27"/>
        <end position="36"/>
    </location>
</feature>
<dbReference type="AlphaFoldDB" id="A0ABD1ILA5"/>
<name>A0ABD1ILA5_SALDI</name>
<dbReference type="PANTHER" id="PTHR46250:SF15">
    <property type="entry name" value="OS01G0523800 PROTEIN"/>
    <property type="match status" value="1"/>
</dbReference>
<evidence type="ECO:0000256" key="1">
    <source>
        <dbReference type="SAM" id="MobiDB-lite"/>
    </source>
</evidence>
<comment type="caution">
    <text evidence="2">The sequence shown here is derived from an EMBL/GenBank/DDBJ whole genome shotgun (WGS) entry which is preliminary data.</text>
</comment>
<dbReference type="EMBL" id="JBEAFC010000001">
    <property type="protein sequence ID" value="KAL1569476.1"/>
    <property type="molecule type" value="Genomic_DNA"/>
</dbReference>